<evidence type="ECO:0000256" key="3">
    <source>
        <dbReference type="ARBA" id="ARBA00012552"/>
    </source>
</evidence>
<keyword evidence="19" id="KW-1185">Reference proteome</keyword>
<dbReference type="PROSITE" id="PS51194">
    <property type="entry name" value="HELICASE_CTER"/>
    <property type="match status" value="1"/>
</dbReference>
<feature type="short sequence motif" description="Q motif" evidence="12">
    <location>
        <begin position="54"/>
        <end position="82"/>
    </location>
</feature>
<proteinExistence type="inferred from homology"/>
<evidence type="ECO:0000256" key="4">
    <source>
        <dbReference type="ARBA" id="ARBA00022517"/>
    </source>
</evidence>
<protein>
    <recommendedName>
        <fullName evidence="3">RNA helicase</fullName>
        <ecNumber evidence="3">3.6.4.13</ecNumber>
    </recommendedName>
</protein>
<evidence type="ECO:0000256" key="5">
    <source>
        <dbReference type="ARBA" id="ARBA00022552"/>
    </source>
</evidence>
<dbReference type="Pfam" id="PF00271">
    <property type="entry name" value="Helicase_C"/>
    <property type="match status" value="1"/>
</dbReference>
<dbReference type="SMART" id="SM00487">
    <property type="entry name" value="DEXDc"/>
    <property type="match status" value="1"/>
</dbReference>
<dbReference type="PANTHER" id="PTHR47958">
    <property type="entry name" value="ATP-DEPENDENT RNA HELICASE DBP3"/>
    <property type="match status" value="1"/>
</dbReference>
<evidence type="ECO:0000256" key="9">
    <source>
        <dbReference type="ARBA" id="ARBA00022840"/>
    </source>
</evidence>
<dbReference type="CDD" id="cd00268">
    <property type="entry name" value="DEADc"/>
    <property type="match status" value="1"/>
</dbReference>
<evidence type="ECO:0000256" key="8">
    <source>
        <dbReference type="ARBA" id="ARBA00022806"/>
    </source>
</evidence>
<feature type="domain" description="DEAD-box RNA helicase Q" evidence="17">
    <location>
        <begin position="54"/>
        <end position="82"/>
    </location>
</feature>
<dbReference type="Gene3D" id="3.40.50.300">
    <property type="entry name" value="P-loop containing nucleotide triphosphate hydrolases"/>
    <property type="match status" value="2"/>
</dbReference>
<keyword evidence="10" id="KW-0539">Nucleus</keyword>
<dbReference type="FunFam" id="3.40.50.300:FF:000008">
    <property type="entry name" value="ATP-dependent RNA helicase RhlB"/>
    <property type="match status" value="1"/>
</dbReference>
<comment type="subcellular location">
    <subcellularLocation>
        <location evidence="1">Nucleus</location>
        <location evidence="1">Nucleolus</location>
    </subcellularLocation>
</comment>
<keyword evidence="4" id="KW-0690">Ribosome biogenesis</keyword>
<evidence type="ECO:0000256" key="6">
    <source>
        <dbReference type="ARBA" id="ARBA00022741"/>
    </source>
</evidence>
<dbReference type="GO" id="GO:0016787">
    <property type="term" value="F:hydrolase activity"/>
    <property type="evidence" value="ECO:0007669"/>
    <property type="project" value="UniProtKB-KW"/>
</dbReference>
<dbReference type="SMART" id="SM00490">
    <property type="entry name" value="HELICc"/>
    <property type="match status" value="1"/>
</dbReference>
<evidence type="ECO:0000259" key="15">
    <source>
        <dbReference type="PROSITE" id="PS51192"/>
    </source>
</evidence>
<dbReference type="EC" id="3.6.4.13" evidence="3"/>
<name>A0A835YJ27_9STRA</name>
<evidence type="ECO:0000256" key="14">
    <source>
        <dbReference type="SAM" id="MobiDB-lite"/>
    </source>
</evidence>
<dbReference type="EMBL" id="JAFCMP010000536">
    <property type="protein sequence ID" value="KAG5176431.1"/>
    <property type="molecule type" value="Genomic_DNA"/>
</dbReference>
<dbReference type="GO" id="GO:0005524">
    <property type="term" value="F:ATP binding"/>
    <property type="evidence" value="ECO:0007669"/>
    <property type="project" value="UniProtKB-KW"/>
</dbReference>
<feature type="region of interest" description="Disordered" evidence="14">
    <location>
        <begin position="447"/>
        <end position="486"/>
    </location>
</feature>
<reference evidence="18" key="1">
    <citation type="submission" date="2021-02" db="EMBL/GenBank/DDBJ databases">
        <title>First Annotated Genome of the Yellow-green Alga Tribonema minus.</title>
        <authorList>
            <person name="Mahan K.M."/>
        </authorList>
    </citation>
    <scope>NUCLEOTIDE SEQUENCE</scope>
    <source>
        <strain evidence="18">UTEX B ZZ1240</strain>
    </source>
</reference>
<feature type="domain" description="Helicase C-terminal" evidence="16">
    <location>
        <begin position="302"/>
        <end position="446"/>
    </location>
</feature>
<evidence type="ECO:0000256" key="2">
    <source>
        <dbReference type="ARBA" id="ARBA00009334"/>
    </source>
</evidence>
<evidence type="ECO:0000256" key="1">
    <source>
        <dbReference type="ARBA" id="ARBA00004604"/>
    </source>
</evidence>
<sequence length="486" mass="52124">MDVADTLAEQEAEAKAAAEMPVTCFKSYRTEHGITVSGFDAAGKAPYEAPNPVISFGAAPFHPSIKTALKAAGFAAPTPTQAQSWPVVLQGRDLISVAKTGSGKTLGFLLPAFHRMQEKKTQYFKGKGPSILVLAPTRELACQIYDESRKFGRLADIKSCCLYGGAPKWPQIQALATDPQVVIATPGRLNDIANMRKISLANVEFLVLDEADRMLDMGFEPQIREILGNMGPKTSRQTLFFTATWPKTVQKLAREFLSNPVQLNLGSGDSLQANKSISQTIAVIGEGDKEDALKELLASRSTVDKEGVMEHGKIIIFTARKRTCDELSRRLWNGGFSVDALHGDKEQRERTSVMTKFKAGSIRMVVATDVAARGLDVKDIALVINYDFPTGGVEDYVHRIGRTARGGATGEAHTFFTRGDSKYAKELIRVLQGANQTVPPELEAMGGRGGGGGFGGGGRGGGNRRFGGSGGGRGRGGGGGGFRKKW</sequence>
<dbReference type="InterPro" id="IPR000629">
    <property type="entry name" value="RNA-helicase_DEAD-box_CS"/>
</dbReference>
<dbReference type="CDD" id="cd18787">
    <property type="entry name" value="SF2_C_DEAD"/>
    <property type="match status" value="1"/>
</dbReference>
<evidence type="ECO:0000259" key="17">
    <source>
        <dbReference type="PROSITE" id="PS51195"/>
    </source>
</evidence>
<evidence type="ECO:0000256" key="12">
    <source>
        <dbReference type="PROSITE-ProRule" id="PRU00552"/>
    </source>
</evidence>
<dbReference type="InterPro" id="IPR044742">
    <property type="entry name" value="DEAD/DEAH_RhlB"/>
</dbReference>
<dbReference type="InterPro" id="IPR011545">
    <property type="entry name" value="DEAD/DEAH_box_helicase_dom"/>
</dbReference>
<dbReference type="AlphaFoldDB" id="A0A835YJ27"/>
<dbReference type="Pfam" id="PF00270">
    <property type="entry name" value="DEAD"/>
    <property type="match status" value="1"/>
</dbReference>
<feature type="domain" description="Helicase ATP-binding" evidence="15">
    <location>
        <begin position="85"/>
        <end position="263"/>
    </location>
</feature>
<dbReference type="GO" id="GO:0003676">
    <property type="term" value="F:nucleic acid binding"/>
    <property type="evidence" value="ECO:0007669"/>
    <property type="project" value="InterPro"/>
</dbReference>
<organism evidence="18 19">
    <name type="scientific">Tribonema minus</name>
    <dbReference type="NCBI Taxonomy" id="303371"/>
    <lineage>
        <taxon>Eukaryota</taxon>
        <taxon>Sar</taxon>
        <taxon>Stramenopiles</taxon>
        <taxon>Ochrophyta</taxon>
        <taxon>PX clade</taxon>
        <taxon>Xanthophyceae</taxon>
        <taxon>Tribonematales</taxon>
        <taxon>Tribonemataceae</taxon>
        <taxon>Tribonema</taxon>
    </lineage>
</organism>
<evidence type="ECO:0000256" key="10">
    <source>
        <dbReference type="ARBA" id="ARBA00023242"/>
    </source>
</evidence>
<evidence type="ECO:0000256" key="11">
    <source>
        <dbReference type="ARBA" id="ARBA00037449"/>
    </source>
</evidence>
<gene>
    <name evidence="18" type="ORF">JKP88DRAFT_196562</name>
</gene>
<comment type="caution">
    <text evidence="18">The sequence shown here is derived from an EMBL/GenBank/DDBJ whole genome shotgun (WGS) entry which is preliminary data.</text>
</comment>
<dbReference type="InterPro" id="IPR027417">
    <property type="entry name" value="P-loop_NTPase"/>
</dbReference>
<evidence type="ECO:0000259" key="16">
    <source>
        <dbReference type="PROSITE" id="PS51194"/>
    </source>
</evidence>
<keyword evidence="7 13" id="KW-0378">Hydrolase</keyword>
<keyword evidence="5" id="KW-0698">rRNA processing</keyword>
<comment type="function">
    <text evidence="11">ATP-dependent RNA helicase required for 60S ribosomal subunit synthesis. Involved in efficient pre-rRNA processing, predominantly at site A3, which is necessary for the normal formation of 25S and 5.8S rRNAs.</text>
</comment>
<evidence type="ECO:0000313" key="18">
    <source>
        <dbReference type="EMBL" id="KAG5176431.1"/>
    </source>
</evidence>
<dbReference type="InterPro" id="IPR014014">
    <property type="entry name" value="RNA_helicase_DEAD_Q_motif"/>
</dbReference>
<keyword evidence="9 13" id="KW-0067">ATP-binding</keyword>
<keyword evidence="6 13" id="KW-0547">Nucleotide-binding</keyword>
<accession>A0A835YJ27</accession>
<dbReference type="InterPro" id="IPR014001">
    <property type="entry name" value="Helicase_ATP-bd"/>
</dbReference>
<dbReference type="GO" id="GO:0003724">
    <property type="term" value="F:RNA helicase activity"/>
    <property type="evidence" value="ECO:0007669"/>
    <property type="project" value="UniProtKB-EC"/>
</dbReference>
<comment type="similarity">
    <text evidence="2">Belongs to the DEAD box helicase family. DDX5/DBP2 subfamily.</text>
</comment>
<dbReference type="PROSITE" id="PS51195">
    <property type="entry name" value="Q_MOTIF"/>
    <property type="match status" value="1"/>
</dbReference>
<dbReference type="OrthoDB" id="196131at2759"/>
<evidence type="ECO:0000256" key="13">
    <source>
        <dbReference type="RuleBase" id="RU000492"/>
    </source>
</evidence>
<keyword evidence="8 13" id="KW-0347">Helicase</keyword>
<dbReference type="PROSITE" id="PS51192">
    <property type="entry name" value="HELICASE_ATP_BIND_1"/>
    <property type="match status" value="1"/>
</dbReference>
<evidence type="ECO:0000313" key="19">
    <source>
        <dbReference type="Proteomes" id="UP000664859"/>
    </source>
</evidence>
<dbReference type="PROSITE" id="PS00039">
    <property type="entry name" value="DEAD_ATP_HELICASE"/>
    <property type="match status" value="1"/>
</dbReference>
<evidence type="ECO:0000256" key="7">
    <source>
        <dbReference type="ARBA" id="ARBA00022801"/>
    </source>
</evidence>
<dbReference type="SUPFAM" id="SSF52540">
    <property type="entry name" value="P-loop containing nucleoside triphosphate hydrolases"/>
    <property type="match status" value="1"/>
</dbReference>
<dbReference type="InterPro" id="IPR001650">
    <property type="entry name" value="Helicase_C-like"/>
</dbReference>
<dbReference type="Proteomes" id="UP000664859">
    <property type="component" value="Unassembled WGS sequence"/>
</dbReference>